<evidence type="ECO:0000256" key="4">
    <source>
        <dbReference type="ARBA" id="ARBA00022729"/>
    </source>
</evidence>
<reference evidence="7" key="1">
    <citation type="submission" date="2021-02" db="EMBL/GenBank/DDBJ databases">
        <authorList>
            <person name="Palmer J.M."/>
        </authorList>
    </citation>
    <scope>NUCLEOTIDE SEQUENCE</scope>
    <source>
        <strain evidence="7">SCRP23</strain>
    </source>
</reference>
<comment type="domain">
    <text evidence="5">The RxLR-dEER motif acts to carry the protein into the host cell cytoplasm through binding to cell surface phosphatidylinositol-3-phosphate.</text>
</comment>
<feature type="compositionally biased region" description="Basic and acidic residues" evidence="6">
    <location>
        <begin position="55"/>
        <end position="65"/>
    </location>
</feature>
<feature type="chain" id="PRO_5035960210" description="RxLR effector protein" evidence="5">
    <location>
        <begin position="24"/>
        <end position="143"/>
    </location>
</feature>
<organism evidence="7 8">
    <name type="scientific">Phytophthora boehmeriae</name>
    <dbReference type="NCBI Taxonomy" id="109152"/>
    <lineage>
        <taxon>Eukaryota</taxon>
        <taxon>Sar</taxon>
        <taxon>Stramenopiles</taxon>
        <taxon>Oomycota</taxon>
        <taxon>Peronosporomycetes</taxon>
        <taxon>Peronosporales</taxon>
        <taxon>Peronosporaceae</taxon>
        <taxon>Phytophthora</taxon>
    </lineage>
</organism>
<evidence type="ECO:0000256" key="6">
    <source>
        <dbReference type="SAM" id="MobiDB-lite"/>
    </source>
</evidence>
<dbReference type="Proteomes" id="UP000693981">
    <property type="component" value="Unassembled WGS sequence"/>
</dbReference>
<evidence type="ECO:0000256" key="1">
    <source>
        <dbReference type="ARBA" id="ARBA00004613"/>
    </source>
</evidence>
<feature type="region of interest" description="Disordered" evidence="6">
    <location>
        <begin position="55"/>
        <end position="83"/>
    </location>
</feature>
<proteinExistence type="inferred from homology"/>
<comment type="subcellular location">
    <subcellularLocation>
        <location evidence="1 5">Secreted</location>
    </subcellularLocation>
</comment>
<comment type="caution">
    <text evidence="7">The sequence shown here is derived from an EMBL/GenBank/DDBJ whole genome shotgun (WGS) entry which is preliminary data.</text>
</comment>
<dbReference type="AlphaFoldDB" id="A0A8T1VMU7"/>
<comment type="similarity">
    <text evidence="2 5">Belongs to the RxLR effector family.</text>
</comment>
<keyword evidence="8" id="KW-1185">Reference proteome</keyword>
<protein>
    <recommendedName>
        <fullName evidence="5">RxLR effector protein</fullName>
    </recommendedName>
</protein>
<keyword evidence="4 5" id="KW-0732">Signal</keyword>
<dbReference type="EMBL" id="JAGDFL010000715">
    <property type="protein sequence ID" value="KAG7382471.1"/>
    <property type="molecule type" value="Genomic_DNA"/>
</dbReference>
<feature type="compositionally biased region" description="Acidic residues" evidence="6">
    <location>
        <begin position="66"/>
        <end position="82"/>
    </location>
</feature>
<dbReference type="InterPro" id="IPR031825">
    <property type="entry name" value="RXLR"/>
</dbReference>
<dbReference type="OrthoDB" id="144003at2759"/>
<comment type="function">
    <text evidence="5">Effector that suppresses plant defense responses during pathogen infection.</text>
</comment>
<gene>
    <name evidence="7" type="ORF">PHYBOEH_010469</name>
</gene>
<evidence type="ECO:0000256" key="5">
    <source>
        <dbReference type="RuleBase" id="RU367124"/>
    </source>
</evidence>
<dbReference type="Pfam" id="PF16810">
    <property type="entry name" value="RXLR"/>
    <property type="match status" value="1"/>
</dbReference>
<name>A0A8T1VMU7_9STRA</name>
<evidence type="ECO:0000256" key="2">
    <source>
        <dbReference type="ARBA" id="ARBA00010400"/>
    </source>
</evidence>
<sequence>MRLQYFLLVAVATLLVGTDVVSASADSAQTKLSTVTATDSARLLAGAVNEVNDKRSLRSERTEYEGDKDDEDGDDDESDDEERGIPVIAFYADEISTSGLIKLLRKKGAMTDDVAKQLKTSGLDKEDIARMYSKYVAIAQREK</sequence>
<evidence type="ECO:0000313" key="8">
    <source>
        <dbReference type="Proteomes" id="UP000693981"/>
    </source>
</evidence>
<feature type="signal peptide" evidence="5">
    <location>
        <begin position="1"/>
        <end position="23"/>
    </location>
</feature>
<keyword evidence="3 5" id="KW-0964">Secreted</keyword>
<accession>A0A8T1VMU7</accession>
<evidence type="ECO:0000313" key="7">
    <source>
        <dbReference type="EMBL" id="KAG7382471.1"/>
    </source>
</evidence>
<evidence type="ECO:0000256" key="3">
    <source>
        <dbReference type="ARBA" id="ARBA00022525"/>
    </source>
</evidence>
<dbReference type="GO" id="GO:0005576">
    <property type="term" value="C:extracellular region"/>
    <property type="evidence" value="ECO:0007669"/>
    <property type="project" value="UniProtKB-SubCell"/>
</dbReference>